<feature type="domain" description="NOG1 N-terminal helical" evidence="4">
    <location>
        <begin position="36"/>
        <end position="108"/>
    </location>
</feature>
<feature type="domain" description="NOG C-terminal" evidence="3">
    <location>
        <begin position="280"/>
        <end position="338"/>
    </location>
</feature>
<dbReference type="Pfam" id="PF01926">
    <property type="entry name" value="MMR_HSR1"/>
    <property type="match status" value="1"/>
</dbReference>
<dbReference type="PANTHER" id="PTHR45759">
    <property type="entry name" value="NUCLEOLAR GTP-BINDING PROTEIN 1"/>
    <property type="match status" value="1"/>
</dbReference>
<dbReference type="Gene3D" id="3.40.50.300">
    <property type="entry name" value="P-loop containing nucleotide triphosphate hydrolases"/>
    <property type="match status" value="1"/>
</dbReference>
<keyword evidence="1" id="KW-0812">Transmembrane</keyword>
<feature type="domain" description="G" evidence="2">
    <location>
        <begin position="115"/>
        <end position="154"/>
    </location>
</feature>
<evidence type="ECO:0000259" key="4">
    <source>
        <dbReference type="Pfam" id="PF17835"/>
    </source>
</evidence>
<evidence type="ECO:0000313" key="5">
    <source>
        <dbReference type="Ensembl" id="ENSOTSP00005056935.1"/>
    </source>
</evidence>
<dbReference type="InterPro" id="IPR006073">
    <property type="entry name" value="GTP-bd"/>
</dbReference>
<keyword evidence="6" id="KW-1185">Reference proteome</keyword>
<reference evidence="5" key="1">
    <citation type="submission" date="2025-08" db="UniProtKB">
        <authorList>
            <consortium name="Ensembl"/>
        </authorList>
    </citation>
    <scope>IDENTIFICATION</scope>
</reference>
<keyword evidence="1" id="KW-0472">Membrane</keyword>
<evidence type="ECO:0000259" key="3">
    <source>
        <dbReference type="Pfam" id="PF08155"/>
    </source>
</evidence>
<evidence type="ECO:0000313" key="6">
    <source>
        <dbReference type="Proteomes" id="UP000694402"/>
    </source>
</evidence>
<feature type="transmembrane region" description="Helical" evidence="1">
    <location>
        <begin position="21"/>
        <end position="39"/>
    </location>
</feature>
<dbReference type="Proteomes" id="UP000694402">
    <property type="component" value="Unassembled WGS sequence"/>
</dbReference>
<evidence type="ECO:0000259" key="2">
    <source>
        <dbReference type="Pfam" id="PF01926"/>
    </source>
</evidence>
<dbReference type="SUPFAM" id="SSF52540">
    <property type="entry name" value="P-loop containing nucleoside triphosphate hydrolases"/>
    <property type="match status" value="1"/>
</dbReference>
<dbReference type="InterPro" id="IPR041623">
    <property type="entry name" value="NOG1_N"/>
</dbReference>
<dbReference type="Ensembl" id="ENSOTST00005061986.2">
    <property type="protein sequence ID" value="ENSOTSP00005056935.1"/>
    <property type="gene ID" value="ENSOTSG00005027485.2"/>
</dbReference>
<dbReference type="InterPro" id="IPR012973">
    <property type="entry name" value="NOG_C"/>
</dbReference>
<evidence type="ECO:0008006" key="7">
    <source>
        <dbReference type="Google" id="ProtNLM"/>
    </source>
</evidence>
<reference evidence="5" key="2">
    <citation type="submission" date="2025-09" db="UniProtKB">
        <authorList>
            <consortium name="Ensembl"/>
        </authorList>
    </citation>
    <scope>IDENTIFICATION</scope>
</reference>
<name>A0A8C8GZN1_ONCTS</name>
<accession>A0A8C8GZN1</accession>
<proteinExistence type="predicted"/>
<dbReference type="AlphaFoldDB" id="A0A8C8GZN1"/>
<evidence type="ECO:0000256" key="1">
    <source>
        <dbReference type="SAM" id="Phobius"/>
    </source>
</evidence>
<dbReference type="InterPro" id="IPR027417">
    <property type="entry name" value="P-loop_NTPase"/>
</dbReference>
<dbReference type="GO" id="GO:0005525">
    <property type="term" value="F:GTP binding"/>
    <property type="evidence" value="ECO:0007669"/>
    <property type="project" value="InterPro"/>
</dbReference>
<keyword evidence="1" id="KW-1133">Transmembrane helix</keyword>
<dbReference type="Gene3D" id="1.20.120.1190">
    <property type="match status" value="1"/>
</dbReference>
<organism evidence="5 6">
    <name type="scientific">Oncorhynchus tshawytscha</name>
    <name type="common">Chinook salmon</name>
    <name type="synonym">Salmo tshawytscha</name>
    <dbReference type="NCBI Taxonomy" id="74940"/>
    <lineage>
        <taxon>Eukaryota</taxon>
        <taxon>Metazoa</taxon>
        <taxon>Chordata</taxon>
        <taxon>Craniata</taxon>
        <taxon>Vertebrata</taxon>
        <taxon>Euteleostomi</taxon>
        <taxon>Actinopterygii</taxon>
        <taxon>Neopterygii</taxon>
        <taxon>Teleostei</taxon>
        <taxon>Protacanthopterygii</taxon>
        <taxon>Salmoniformes</taxon>
        <taxon>Salmonidae</taxon>
        <taxon>Salmoninae</taxon>
        <taxon>Oncorhynchus</taxon>
    </lineage>
</organism>
<sequence length="536" mass="61843">FVSNQIKSNVIGHIHMVSSSCLALHAYLLVLPTMTHLFYADLMNVLYDKNHYKLVLGQINIYGISLYRCKQLKRASLGRMCTIMKRQKQSLEYLEQVHQHLSCLQTIDPNTRTLLLCGYPNAGRSSLINKVTRADVEVQPYAFTTKSLFVSHMDYKYLCWQPGGVLDHCPVEKQIFPLSSNQMRWRFAAEVYFVILFQDGTCLSRFPALFHQKIIADLTVEGIPVVETSKLLADRVHGKMKGKKVHDVLNRLHLAVPAKRDEKVRPPFIPEGTRIGRKTVEVDAPKREGDGDDYILDLQSMYLDIDIHHCLMNKEEKYDVIPEIWEGHNFSDYIDPKIIKVSGDLEKEEELKEKAGEYETGEDEEMQEIRQLAKQIREKRKLKIVCSKDKDVHCPRLPRTVKKVMLKETLEKEMGDLGLDMTGKDDVRFHYVVNARRSWSVGVAKKRKREASIAPTSRTRSQIVRVGDERQSGMAKKAKKLMKSQQKDMNCQGKKGEADRHVFDLMPKPIFLWQENVRNKRSQIKALIDEVDLFSV</sequence>
<dbReference type="GeneTree" id="ENSGT00390000018475"/>
<dbReference type="Pfam" id="PF17835">
    <property type="entry name" value="NOG1_N"/>
    <property type="match status" value="1"/>
</dbReference>
<gene>
    <name evidence="5" type="primary">GTPBP4</name>
</gene>
<dbReference type="Pfam" id="PF08155">
    <property type="entry name" value="NOGCT"/>
    <property type="match status" value="1"/>
</dbReference>
<protein>
    <recommendedName>
        <fullName evidence="7">Nucleolar GTP-binding protein 1</fullName>
    </recommendedName>
</protein>